<reference evidence="1" key="1">
    <citation type="submission" date="2021-03" db="EMBL/GenBank/DDBJ databases">
        <authorList>
            <person name="Kanchanasin P."/>
            <person name="Saeng-In P."/>
            <person name="Phongsopitanun W."/>
            <person name="Yuki M."/>
            <person name="Kudo T."/>
            <person name="Ohkuma M."/>
            <person name="Tanasupawat S."/>
        </authorList>
    </citation>
    <scope>NUCLEOTIDE SEQUENCE</scope>
    <source>
        <strain evidence="1">GKU 128</strain>
    </source>
</reference>
<proteinExistence type="predicted"/>
<protein>
    <submittedName>
        <fullName evidence="1">Uncharacterized protein</fullName>
    </submittedName>
</protein>
<name>A0A939PGG1_9ACTN</name>
<dbReference type="AlphaFoldDB" id="A0A939PGG1"/>
<dbReference type="Proteomes" id="UP000669179">
    <property type="component" value="Unassembled WGS sequence"/>
</dbReference>
<comment type="caution">
    <text evidence="1">The sequence shown here is derived from an EMBL/GenBank/DDBJ whole genome shotgun (WGS) entry which is preliminary data.</text>
</comment>
<dbReference type="EMBL" id="JAGEOJ010000016">
    <property type="protein sequence ID" value="MBO2452412.1"/>
    <property type="molecule type" value="Genomic_DNA"/>
</dbReference>
<evidence type="ECO:0000313" key="1">
    <source>
        <dbReference type="EMBL" id="MBO2452412.1"/>
    </source>
</evidence>
<gene>
    <name evidence="1" type="ORF">J4573_35350</name>
</gene>
<sequence>MTWPYVLVAVLALAGVLLTVRARRARSRARAARASAPPKPIDLDLVTTSYTCRRCRHNWTAHQRGMGTCTVEGPPYTTETTVGWEADITQTTSGTACGCPRYDGIEPS</sequence>
<accession>A0A939PGG1</accession>
<evidence type="ECO:0000313" key="2">
    <source>
        <dbReference type="Proteomes" id="UP000669179"/>
    </source>
</evidence>
<keyword evidence="2" id="KW-1185">Reference proteome</keyword>
<dbReference type="RefSeq" id="WP_208260419.1">
    <property type="nucleotide sequence ID" value="NZ_JAGEOJ010000016.1"/>
</dbReference>
<organism evidence="1 2">
    <name type="scientific">Actinomadura barringtoniae</name>
    <dbReference type="NCBI Taxonomy" id="1427535"/>
    <lineage>
        <taxon>Bacteria</taxon>
        <taxon>Bacillati</taxon>
        <taxon>Actinomycetota</taxon>
        <taxon>Actinomycetes</taxon>
        <taxon>Streptosporangiales</taxon>
        <taxon>Thermomonosporaceae</taxon>
        <taxon>Actinomadura</taxon>
    </lineage>
</organism>